<feature type="region of interest" description="Disordered" evidence="2">
    <location>
        <begin position="673"/>
        <end position="710"/>
    </location>
</feature>
<feature type="region of interest" description="Disordered" evidence="2">
    <location>
        <begin position="1"/>
        <end position="21"/>
    </location>
</feature>
<evidence type="ECO:0000256" key="1">
    <source>
        <dbReference type="SAM" id="Coils"/>
    </source>
</evidence>
<dbReference type="InterPro" id="IPR024774">
    <property type="entry name" value="PH_dom-Mcp5-type"/>
</dbReference>
<feature type="region of interest" description="Disordered" evidence="2">
    <location>
        <begin position="429"/>
        <end position="614"/>
    </location>
</feature>
<dbReference type="GO" id="GO:0005938">
    <property type="term" value="C:cell cortex"/>
    <property type="evidence" value="ECO:0007669"/>
    <property type="project" value="InterPro"/>
</dbReference>
<feature type="compositionally biased region" description="Polar residues" evidence="2">
    <location>
        <begin position="681"/>
        <end position="694"/>
    </location>
</feature>
<feature type="coiled-coil region" evidence="1">
    <location>
        <begin position="266"/>
        <end position="339"/>
    </location>
</feature>
<feature type="region of interest" description="Disordered" evidence="2">
    <location>
        <begin position="1236"/>
        <end position="1269"/>
    </location>
</feature>
<feature type="region of interest" description="Disordered" evidence="2">
    <location>
        <begin position="1321"/>
        <end position="1406"/>
    </location>
</feature>
<protein>
    <submittedName>
        <fullName evidence="4">Anucleate primary sterigmata protein A</fullName>
    </submittedName>
</protein>
<dbReference type="SUPFAM" id="SSF50729">
    <property type="entry name" value="PH domain-like"/>
    <property type="match status" value="1"/>
</dbReference>
<dbReference type="GO" id="GO:0032065">
    <property type="term" value="P:maintenance of protein location in cell cortex"/>
    <property type="evidence" value="ECO:0007669"/>
    <property type="project" value="InterPro"/>
</dbReference>
<feature type="compositionally biased region" description="Basic residues" evidence="2">
    <location>
        <begin position="1714"/>
        <end position="1728"/>
    </location>
</feature>
<organism evidence="4 5">
    <name type="scientific">Zalerion maritima</name>
    <dbReference type="NCBI Taxonomy" id="339359"/>
    <lineage>
        <taxon>Eukaryota</taxon>
        <taxon>Fungi</taxon>
        <taxon>Dikarya</taxon>
        <taxon>Ascomycota</taxon>
        <taxon>Pezizomycotina</taxon>
        <taxon>Sordariomycetes</taxon>
        <taxon>Lulworthiomycetidae</taxon>
        <taxon>Lulworthiales</taxon>
        <taxon>Lulworthiaceae</taxon>
        <taxon>Zalerion</taxon>
    </lineage>
</organism>
<feature type="compositionally biased region" description="Low complexity" evidence="2">
    <location>
        <begin position="1322"/>
        <end position="1341"/>
    </location>
</feature>
<dbReference type="GO" id="GO:0005739">
    <property type="term" value="C:mitochondrion"/>
    <property type="evidence" value="ECO:0007669"/>
    <property type="project" value="TreeGrafter"/>
</dbReference>
<dbReference type="GO" id="GO:0015631">
    <property type="term" value="F:tubulin binding"/>
    <property type="evidence" value="ECO:0007669"/>
    <property type="project" value="TreeGrafter"/>
</dbReference>
<feature type="compositionally biased region" description="Polar residues" evidence="2">
    <location>
        <begin position="1599"/>
        <end position="1612"/>
    </location>
</feature>
<gene>
    <name evidence="4" type="ORF">MKZ38_009441</name>
</gene>
<evidence type="ECO:0000256" key="2">
    <source>
        <dbReference type="SAM" id="MobiDB-lite"/>
    </source>
</evidence>
<dbReference type="CDD" id="cd13365">
    <property type="entry name" value="PH_PLC_plant-like"/>
    <property type="match status" value="1"/>
</dbReference>
<sequence>MDEHDPFTSAPSGHTHHRFGNFDSRTFAFGPGVSADQAKRALEAHLAETDRRMEEAGKVGAALVDQHKTLNEKLKEVGKLQAEDELSPDLRQRLVEIEKDYTDVARESARVFMPKSRVPSNETVVAGSPFAPEGKGGRRSVSPSKFESHGTGSPTKLSVPNRKLRNQPSNRVHDIEFAAEISTSLIAQVRHIQGLLAEKEEEVRDLKVERSQLEVEAEGFQQRVRTLDESEHRYKDENWNLETHIRDLLASQKDAADREKKLGQNLTMLQAEKNAFLRELDEVKLAHAKLSEDHATAAKHHDVELGAAKRSMAMAENERAAMQRKIEDLTNQNQELAKAFSTQRGRTLDRDGPSGASEDDFETATDNMTPEHSPPPSPIKGTPRHSMLESETLRTSFQHLQRQLQLMRTNLHREKTEKLEIRRMLQESRDEVERLRVKGEPGSSQAHKRPKKADSKDLRKPKLTQLGALRIPRNEMLTDDPDWEDTVDSPSRSTPRISPISRGSRGSSDAPPSSSFSCKVATSESETFETANEASDAFETANERGGTETDDFQTGAEEFSGEDTETESLTRGAGRRSSVVPVGLGQRGRGESFHSTASTSADEGDYPTTELRTPTVFPVPHKMRLKVSRGAISRRSRQASEEPQLASSPASFVGSFGGTPQVQQSLFAELGDLEGSDDDSINTPSRRSVRSMTPASIVRARTSSPPPAVPPMPRVMVDAASQTVPLAQWAIAKLSLSDSAAGTDHIGRESLPTSPTSVVTAHRPMSRDSAVDATDASKRLTVATLDSELSWPLSSVYSDSGAQYDPDIERKLSLFPAPPLGNPTILPPPPQSLVVSQVEPIIDIEPIVQLQEPAPELVLSPITWEGVAPVIEAVASPPGLTFSAILSQVLEPTSELAAHPPTLVVSDVVSEQVEPASEPLIEPAPFSLSKLAFEHILPVAGDKAPAPALRMSPVLTEEVEPVAALEPPKPDAPTLSLSSVASQVVEPAEAPMPPLTIGGVVSQAVEPIAPTPPPLQMSLIVFEGVEPIQPACPIMSLSPIVVQAVEPSKPVEVEPEVAGLGISTVMSKSIDPVSRPATPEPDLTMSAVQIEAISPVASPAPRPEALMFSSVQTMASTSPVMQQIPASNFSIVARETNATGTDDHHNANEGLFNVFRNKTVNPAISEDETRQSPRDAPQSNTLECQRPLQELGNNSPMGPSRKISTHIATWIDHGAQTTLTGQELDKLVAARTVGPATPEKDTLSTGALASTLGNTPSTIRRRPSEDSVGSVIRHGGTGVDGEHVLIENLQHRPGSSASARAGFGAVPPLPANHRQVIEAARTGSSHGVASGTTTTATGAMGPPLLPASAYKHPSLRPRTPTSPSKAMSPTLSGRGTPTPRAGPPAPSHGAARVGSPSGFTDRSRKSSVSSFASELDSRFHLQDGITPDGFAPGTDPRMIQAITQTMIGEHLWKYTRKTASSNMSQTRHRRYFWVHPYTRTLYWSDRDPSAPGSRAEGRTKSVQIEAVRVVTDDNPYPPGLHRKSLLVIAPGRTVKFTCQTGQRHETWFNALSYLLLRTNTAQRDTERLAENITEEDVDEFNPGYNRRHANGHRLRAPPSLSSYNSRPSGTTSPAVEVLMNVPTLTPHTQRQATQRPSIGSLGGRISGYWKAGAFASLRSRSAIAPSPSIYEASQVHDSAEDLRQIIEQQDREADRLENVRACCDGKHDVGTLTHSKRGRPSAYHHPHSHPPNAPSATTTATRTDTSRSRA</sequence>
<evidence type="ECO:0000313" key="5">
    <source>
        <dbReference type="Proteomes" id="UP001201980"/>
    </source>
</evidence>
<feature type="region of interest" description="Disordered" evidence="2">
    <location>
        <begin position="1706"/>
        <end position="1750"/>
    </location>
</feature>
<feature type="compositionally biased region" description="Polar residues" evidence="2">
    <location>
        <begin position="520"/>
        <end position="533"/>
    </location>
</feature>
<feature type="compositionally biased region" description="Polar residues" evidence="2">
    <location>
        <begin position="141"/>
        <end position="158"/>
    </location>
</feature>
<feature type="compositionally biased region" description="Basic residues" evidence="2">
    <location>
        <begin position="628"/>
        <end position="637"/>
    </location>
</feature>
<keyword evidence="1" id="KW-0175">Coiled coil</keyword>
<dbReference type="InterPro" id="IPR001849">
    <property type="entry name" value="PH_domain"/>
</dbReference>
<feature type="region of interest" description="Disordered" evidence="2">
    <location>
        <begin position="1163"/>
        <end position="1202"/>
    </location>
</feature>
<evidence type="ECO:0000313" key="4">
    <source>
        <dbReference type="EMBL" id="KAJ2903703.1"/>
    </source>
</evidence>
<proteinExistence type="predicted"/>
<feature type="domain" description="PH" evidence="3">
    <location>
        <begin position="1444"/>
        <end position="1556"/>
    </location>
</feature>
<name>A0AAD5RT86_9PEZI</name>
<feature type="compositionally biased region" description="Basic residues" evidence="2">
    <location>
        <begin position="1585"/>
        <end position="1595"/>
    </location>
</feature>
<dbReference type="GO" id="GO:0005543">
    <property type="term" value="F:phospholipid binding"/>
    <property type="evidence" value="ECO:0007669"/>
    <property type="project" value="InterPro"/>
</dbReference>
<feature type="compositionally biased region" description="Low complexity" evidence="2">
    <location>
        <begin position="489"/>
        <end position="517"/>
    </location>
</feature>
<keyword evidence="5" id="KW-1185">Reference proteome</keyword>
<dbReference type="PANTHER" id="PTHR28190">
    <property type="entry name" value="NUCLEAR MIGRATION PROTEIN NUM1"/>
    <property type="match status" value="1"/>
</dbReference>
<feature type="compositionally biased region" description="Acidic residues" evidence="2">
    <location>
        <begin position="477"/>
        <end position="487"/>
    </location>
</feature>
<reference evidence="4" key="1">
    <citation type="submission" date="2022-07" db="EMBL/GenBank/DDBJ databases">
        <title>Draft genome sequence of Zalerion maritima ATCC 34329, a (micro)plastics degrading marine fungus.</title>
        <authorList>
            <person name="Paco A."/>
            <person name="Goncalves M.F.M."/>
            <person name="Rocha-Santos T.A.P."/>
            <person name="Alves A."/>
        </authorList>
    </citation>
    <scope>NUCLEOTIDE SEQUENCE</scope>
    <source>
        <strain evidence="4">ATCC 34329</strain>
    </source>
</reference>
<feature type="compositionally biased region" description="Low complexity" evidence="2">
    <location>
        <begin position="1734"/>
        <end position="1743"/>
    </location>
</feature>
<dbReference type="InterPro" id="IPR053005">
    <property type="entry name" value="Nuclear_Pos-Cytoskel_Interact"/>
</dbReference>
<evidence type="ECO:0000259" key="3">
    <source>
        <dbReference type="PROSITE" id="PS50003"/>
    </source>
</evidence>
<dbReference type="Proteomes" id="UP001201980">
    <property type="component" value="Unassembled WGS sequence"/>
</dbReference>
<dbReference type="GO" id="GO:0000226">
    <property type="term" value="P:microtubule cytoskeleton organization"/>
    <property type="evidence" value="ECO:0007669"/>
    <property type="project" value="TreeGrafter"/>
</dbReference>
<feature type="region of interest" description="Disordered" evidence="2">
    <location>
        <begin position="121"/>
        <end position="169"/>
    </location>
</feature>
<dbReference type="Pfam" id="PF12814">
    <property type="entry name" value="Mcp5_PH"/>
    <property type="match status" value="1"/>
</dbReference>
<comment type="caution">
    <text evidence="4">The sequence shown here is derived from an EMBL/GenBank/DDBJ whole genome shotgun (WGS) entry which is preliminary data.</text>
</comment>
<feature type="coiled-coil region" evidence="1">
    <location>
        <begin position="189"/>
        <end position="230"/>
    </location>
</feature>
<dbReference type="EMBL" id="JAKWBI020000073">
    <property type="protein sequence ID" value="KAJ2903703.1"/>
    <property type="molecule type" value="Genomic_DNA"/>
</dbReference>
<dbReference type="PANTHER" id="PTHR28190:SF1">
    <property type="entry name" value="NUCLEAR MIGRATION PROTEIN NUM1"/>
    <property type="match status" value="1"/>
</dbReference>
<feature type="compositionally biased region" description="Polar residues" evidence="2">
    <location>
        <begin position="1243"/>
        <end position="1258"/>
    </location>
</feature>
<dbReference type="PROSITE" id="PS50003">
    <property type="entry name" value="PH_DOMAIN"/>
    <property type="match status" value="1"/>
</dbReference>
<feature type="region of interest" description="Disordered" evidence="2">
    <location>
        <begin position="628"/>
        <end position="658"/>
    </location>
</feature>
<dbReference type="SMART" id="SM00233">
    <property type="entry name" value="PH"/>
    <property type="match status" value="1"/>
</dbReference>
<feature type="region of interest" description="Disordered" evidence="2">
    <location>
        <begin position="339"/>
        <end position="384"/>
    </location>
</feature>
<feature type="compositionally biased region" description="Basic and acidic residues" evidence="2">
    <location>
        <begin position="429"/>
        <end position="439"/>
    </location>
</feature>
<accession>A0AAD5RT86</accession>
<feature type="region of interest" description="Disordered" evidence="2">
    <location>
        <begin position="1579"/>
        <end position="1612"/>
    </location>
</feature>
<feature type="region of interest" description="Disordered" evidence="2">
    <location>
        <begin position="745"/>
        <end position="772"/>
    </location>
</feature>